<gene>
    <name evidence="3" type="ORF">BCR34DRAFT_328020</name>
</gene>
<keyword evidence="2" id="KW-1133">Transmembrane helix</keyword>
<proteinExistence type="predicted"/>
<name>A0A1Y1ZM98_9PLEO</name>
<feature type="transmembrane region" description="Helical" evidence="2">
    <location>
        <begin position="81"/>
        <end position="103"/>
    </location>
</feature>
<dbReference type="Proteomes" id="UP000193144">
    <property type="component" value="Unassembled WGS sequence"/>
</dbReference>
<dbReference type="AlphaFoldDB" id="A0A1Y1ZM98"/>
<feature type="region of interest" description="Disordered" evidence="1">
    <location>
        <begin position="1"/>
        <end position="49"/>
    </location>
</feature>
<keyword evidence="4" id="KW-1185">Reference proteome</keyword>
<evidence type="ECO:0000256" key="2">
    <source>
        <dbReference type="SAM" id="Phobius"/>
    </source>
</evidence>
<evidence type="ECO:0000256" key="1">
    <source>
        <dbReference type="SAM" id="MobiDB-lite"/>
    </source>
</evidence>
<keyword evidence="2" id="KW-0472">Membrane</keyword>
<evidence type="ECO:0000313" key="3">
    <source>
        <dbReference type="EMBL" id="ORY11356.1"/>
    </source>
</evidence>
<dbReference type="Gene3D" id="2.40.40.10">
    <property type="entry name" value="RlpA-like domain"/>
    <property type="match status" value="1"/>
</dbReference>
<dbReference type="OrthoDB" id="623670at2759"/>
<sequence length="222" mass="24431">MSAPIEIARKPLPAQTKGDPLQAQSKEENPPPQYEGLEEGTTEKKSRLHVGGAPTRWAITDRFDRVLPPHKRYFGRSRRTLLIALAVIFLLIMGLIIGLAVGLTKRSKTRFIPLPGGAQTFTGDLTYYAPALGACGITSNDNSAICAISHYTFDAAQTGTDPNQNPLCGKKIRAQRVKDGRSVSVDLTVVDRCEYSLDILYFYARYISIGTARTPRRSFNTS</sequence>
<dbReference type="EMBL" id="MCFA01000062">
    <property type="protein sequence ID" value="ORY11356.1"/>
    <property type="molecule type" value="Genomic_DNA"/>
</dbReference>
<evidence type="ECO:0008006" key="5">
    <source>
        <dbReference type="Google" id="ProtNLM"/>
    </source>
</evidence>
<keyword evidence="2" id="KW-0812">Transmembrane</keyword>
<evidence type="ECO:0000313" key="4">
    <source>
        <dbReference type="Proteomes" id="UP000193144"/>
    </source>
</evidence>
<dbReference type="CDD" id="cd22191">
    <property type="entry name" value="DPBB_RlpA_EXP_N-like"/>
    <property type="match status" value="1"/>
</dbReference>
<dbReference type="STRING" id="1231657.A0A1Y1ZM98"/>
<dbReference type="SUPFAM" id="SSF50685">
    <property type="entry name" value="Barwin-like endoglucanases"/>
    <property type="match status" value="1"/>
</dbReference>
<protein>
    <recommendedName>
        <fullName evidence="5">RlpA-like double-psi beta-barrel-protein domain-containing protein-containing protein</fullName>
    </recommendedName>
</protein>
<dbReference type="InterPro" id="IPR036908">
    <property type="entry name" value="RlpA-like_sf"/>
</dbReference>
<reference evidence="3 4" key="1">
    <citation type="submission" date="2016-07" db="EMBL/GenBank/DDBJ databases">
        <title>Pervasive Adenine N6-methylation of Active Genes in Fungi.</title>
        <authorList>
            <consortium name="DOE Joint Genome Institute"/>
            <person name="Mondo S.J."/>
            <person name="Dannebaum R.O."/>
            <person name="Kuo R.C."/>
            <person name="Labutti K."/>
            <person name="Haridas S."/>
            <person name="Kuo A."/>
            <person name="Salamov A."/>
            <person name="Ahrendt S.R."/>
            <person name="Lipzen A."/>
            <person name="Sullivan W."/>
            <person name="Andreopoulos W.B."/>
            <person name="Clum A."/>
            <person name="Lindquist E."/>
            <person name="Daum C."/>
            <person name="Ramamoorthy G.K."/>
            <person name="Gryganskyi A."/>
            <person name="Culley D."/>
            <person name="Magnuson J.K."/>
            <person name="James T.Y."/>
            <person name="O'Malley M.A."/>
            <person name="Stajich J.E."/>
            <person name="Spatafora J.W."/>
            <person name="Visel A."/>
            <person name="Grigoriev I.V."/>
        </authorList>
    </citation>
    <scope>NUCLEOTIDE SEQUENCE [LARGE SCALE GENOMIC DNA]</scope>
    <source>
        <strain evidence="3 4">CBS 115471</strain>
    </source>
</reference>
<organism evidence="3 4">
    <name type="scientific">Clohesyomyces aquaticus</name>
    <dbReference type="NCBI Taxonomy" id="1231657"/>
    <lineage>
        <taxon>Eukaryota</taxon>
        <taxon>Fungi</taxon>
        <taxon>Dikarya</taxon>
        <taxon>Ascomycota</taxon>
        <taxon>Pezizomycotina</taxon>
        <taxon>Dothideomycetes</taxon>
        <taxon>Pleosporomycetidae</taxon>
        <taxon>Pleosporales</taxon>
        <taxon>Lindgomycetaceae</taxon>
        <taxon>Clohesyomyces</taxon>
    </lineage>
</organism>
<comment type="caution">
    <text evidence="3">The sequence shown here is derived from an EMBL/GenBank/DDBJ whole genome shotgun (WGS) entry which is preliminary data.</text>
</comment>
<accession>A0A1Y1ZM98</accession>